<keyword evidence="2" id="KW-1185">Reference proteome</keyword>
<organism evidence="1 2">
    <name type="scientific">Zarea fungicola</name>
    <dbReference type="NCBI Taxonomy" id="93591"/>
    <lineage>
        <taxon>Eukaryota</taxon>
        <taxon>Fungi</taxon>
        <taxon>Dikarya</taxon>
        <taxon>Ascomycota</taxon>
        <taxon>Pezizomycotina</taxon>
        <taxon>Sordariomycetes</taxon>
        <taxon>Hypocreomycetidae</taxon>
        <taxon>Hypocreales</taxon>
        <taxon>Cordycipitaceae</taxon>
        <taxon>Zarea</taxon>
    </lineage>
</organism>
<protein>
    <submittedName>
        <fullName evidence="1">Uncharacterized protein</fullName>
    </submittedName>
</protein>
<reference evidence="1" key="1">
    <citation type="submission" date="2022-08" db="EMBL/GenBank/DDBJ databases">
        <title>Genome Sequence of Lecanicillium fungicola.</title>
        <authorList>
            <person name="Buettner E."/>
        </authorList>
    </citation>
    <scope>NUCLEOTIDE SEQUENCE</scope>
    <source>
        <strain evidence="1">Babe33</strain>
    </source>
</reference>
<gene>
    <name evidence="1" type="ORF">NQ176_g5638</name>
</gene>
<proteinExistence type="predicted"/>
<dbReference type="EMBL" id="JANJQO010000734">
    <property type="protein sequence ID" value="KAJ2975224.1"/>
    <property type="molecule type" value="Genomic_DNA"/>
</dbReference>
<evidence type="ECO:0000313" key="1">
    <source>
        <dbReference type="EMBL" id="KAJ2975224.1"/>
    </source>
</evidence>
<sequence>MPSERTIGLGSVEPFALVLECELMKQGVRVRINHDSRIIDKKQVKRLLQQFEHVLRQLCAGHQTTKVKDVETLSDADLQDIWKWNAHIPPAQGVCVHSLISDRIQKQPEAPAIDAWDGRFTYGQLDELSTCLAHRLTLLGVGPEIFVPLLFEKSKWTPVAILGVIKAGGAFILLEPDHPLTRLQEICADVNADIVISSPAQAVKAANLATTVIMAGDGQDIGCYGDKLTTTTSPKNTLYAVFTSGSTGKPKGALVHHDGFATNALAALYKLGLGSDLRVLQFSSHAFDVCIYDILSTLIAGGCICIPLSSEIRDDTSGVIRQFNANFVAWTPSLMRIISPSDVPTLKTVMYGGEAASKTEILAWCDSVRLINVYGPAECSVFTTLQPHITADSDPLNIGLPLTAVCWVVNPADSHRLVPVGAVGELLIEGPLVGQGYINNANKTAEAFLDDPSWLVQGYGDQPGRHGRVYKTGDLVRYASDGSLQFLGRKDTQVKLRGQRIELEEVEHHVHQVLTAICRQERLDEDTTIEVVAEIIRPQETGRPTLVAFASFRNNKMPAEESIAALEMMVADLDVQLADRLPSYMIPSTYFPLERIPLGTTGKTDRRRLREIGSLNHGKVATQRQEGQRIAPSTEMESLLLQVWMDVLNLPAKTISIDSAWIRLGGDSITAMQLVSRCRARNIRLTAGDVLRAQTIQKLARSCTLIQEAAPVLNMQTIEEEPWGLTPAQHLFFEGHPDGLNHFNQGFLLRIKTPVPTDGISAAVHDLAERHPMLRARFQRGQDGDWQQYVARYCPDVIDFAVHHVERAAITSLAQSRQEQMDIQHGPVFAADVFCLPSGEQILLMSAHHLVIDPVSWRIIWHDIEQSLLGCRDAEMRPTTSFQAWSKMQSQMAQSLIPSQVLPFVVDTSGYEYWGVDIAQNTKAESETHVINLDKDVTTRLLGTSNERLGTEPTEILLAMLVRSFQQVFTDRPPPPIFVEGHGREALDGFEVDLTETVGWFTTVFPICISSRPNDTIVDMTKLAKDVRRSVPGKGLPHMASRYLTPAGQRAFSEHNKVEVLFNYAGIYQQLESDDSLLSLETNSVMTANTNESNSPTTRRVGLVELDLVIKHGRLNISCTIHRQMKHQARLQQWIKVFADSLRQATHELSTGPKSFTLSDFPLLSLSYSGLDSLEKNIQAAGIPHDAVEDIYPCTPLQEGILLSIQKGISSYLNHQVWRCEMLLDKAPVCPAQLEAAWRLVVNRHSILSTVFVPLFENGLFAQVLVANAPVRVKQIKCESWDPADTLMGLGKPVFADGEPQHQLIICQSSSGDVACRLDINHALNDGESGALLTDDLSKAYEGVAQSAAPRFKELMQHLRRTPAADHIEYWTRVLMDVSPCRFPVQDISAGVLQGRHGYIPLAETVTSQIYAFCVNRGITRSVFIQIAWAMALWWYTGIGDVCFGYLASGRDVPIDNIENMAGPLANMLISRVNVGQPLDEAIGKTVEGSIEHLAHQHVSLAQIQHELKLGHRPLFNSTGGDDPHEFPVSVSVLLEDTATVVGLAYRKELISSSMAQDINSILTMAIEHILQGERLTNGASERFNHVDSLRAGFFQSVVGANQQLATDFWQQYFANLDTQHFPSLPSPSYAPQATTTLSYRLQGFQWSHPAVAASTAIRVAWAVLLARYTNTSEVVLGVLTKHSKLNPVTVPVRLVLGGEATLCQLLEDVQGQANAMEEFERMGLHNIRRVSEEAEQGCQFQTLLVEAACEEDLTSSGLDAFGLIVQCLCDEKDLHIQAKFDSNMIEETHVTRMMHQLEHVLRQFEAEQDQLVKVKDIPVACGEDMRDIWTWNQSVPELVEACMHDQIAAMAQKQPDALAICAWDGQLTYRELDTLSTRLASNLIQYLDGNMTVPLFFDKSLWTAIAMIAVMKAGGASLALDTTQPEGRLATLVEQIHPRLILSSAANAHMAGQIAKVPVIVVDRAHLDALEISGPLPVVQPSAILYIIFTSGSTGKPKGTLISHANFASAVLHQRDMLQLGPGARLFDVGSYAFDVAWGNVLHTLASGGCLCIPEQAAAKDDLLGSLRQYRATHAELTPTLARALVPDDLPDLQCFISSGEALDDLVLQRWSKVTRILNAYGPAECSAISTIAELTAGVPKGNIGRGLGLNSWIVSLENDNELAPVYGVGELWLEGPLVGQGYLNQARKTSEVFVDCPPWLIAGGRHGRLYKTGDLVKYHTDGSLIFVGRKDTQVKVRGQRVELTEVEHHVLQALSDRGDSVLANNETIRIVAEAIKPCNGSHPVLVAFVSRESQEPSSKAVREITAGLEEKLSKFLPAYMIPTAYIPIEQLPLTASGKTDRLKLQQLASALTREDLALLTAGEQEKRSPQTKEETVLQRLCASVLGVSADIIGLDDSFFRLGGDSITAIKLVAMARQGGWNVSVASIFTHPKLSDLALAMTLLREDADRPPPPFSLLPDGSADHVRDVLRQLGIDDSAVEDVYPCTALQEGLIALTVKNPNAYVYQTAFSLPADVDFDVFRAAWDATVAANTILRTRLIHTESGMFQAVIQGSIKWETATSMEDYLADANHGRMHLGVPLLRLALVRQANMPLSFVLTIHHALYDGFSLPLILQQVQDSYMGNALQSRPFSPFVRYLSQVDKKAERDFWVARFANLRAPTFPALPSATYTPAARMSFKQSITLPPPETLTGRNASFANVEQLTGPTITTIPIRVELRAGQSLAEALDGVQKNMLAAIPYEQAGLQNIRQMSSDAAAACEFQSHLGIQPLAEDSDESTLFGQHQSRNSLEQFSSYAFVLVCSLSSNNQEIGVECNFDPSIVNEDEARKHVDLFQTILCQLCSDLEQKISDLQVISPADIAQLVKWNSDLPLARHETLHDLILSHCVSKPDRGAISSWDGTVTYAELDVLSRALALHLISTGVESNMMVPLCFQRSKWSVISIMAVLRTGAACLLVDPTHPPDRIRDFVEQSRAVTAVVDPLQTALMQGMVPNVVTVSSALMDSLDKSKTGPLPTVAPNNTAFVVFTSGSTGKPKGIILEHVQLSTSIRDHGPGLGVSSESRSLHFASYAFDASIYEICTTLVSGGCLCVMSEHDRMNDLAAFIRSQKVTWATLPNSATNILHPDDVPSLQTLVLGGEAVTQDVVEKWASRLRLINGYGPAEATICALGPIPVHGWKPGTFGNIVGGVGWIATPSDASKLAAIGAVGELLIEGPVLARGYLNNPEKTAASFIEDLPWMKDFRPAGKGRVYKSGDLVQYNPDGTFRFIGRKDTQVKLRGQRIELGEVEFRIRQCLSEVHNVVAEVIIPSGTNANSLLVAFVHLTTTSDDSSNLFLTPTEELRAIFSAAQTKLRGMVPGYMVPGLFIPLGFTPRTTSGKIDRRQLRDLASSLPRAEFDLFMATRGRREKLCTEMEERLRAILISVTNLSIDEIGVKDNIFHLGADSITAMKMVTAARNQDIVLSVADIFSHPTIYDLAAFYNTDNLQHQAVSSVIPGSVFGFTDQRSFIESIDCSGLPFNTPDIYDAFPASQGQEDRLIRGSYYFMLDFDRPIDRDCLEKACRSLIQRHTIFRTVFIPYQGRIAQIVLRSSNAPIEIVKSDDCLVPFTEYLCQQDSREALMPGDLITQMTLVQGSDHQTTLILRISHAQYDGMSMPIIWRDLVDLYEGKQLPDPIEYSTHVQKWLAAGTSQAYEFWRNLLDASSMTYIKNKHLKEKDASVSSPVHIRYTIALPDLPHGITMATLIKAAWSLVLIQLTGDRDVVFGQTNSGRSSSTFDVVGLCINAIPVRVKYNPDWILLDLLHHVQNQHGDSLPFESVELRDIASQSTSWPPGTRFGSIITHQNIDVDKPFSVGGIQPS</sequence>
<dbReference type="Proteomes" id="UP001143910">
    <property type="component" value="Unassembled WGS sequence"/>
</dbReference>
<evidence type="ECO:0000313" key="2">
    <source>
        <dbReference type="Proteomes" id="UP001143910"/>
    </source>
</evidence>
<comment type="caution">
    <text evidence="1">The sequence shown here is derived from an EMBL/GenBank/DDBJ whole genome shotgun (WGS) entry which is preliminary data.</text>
</comment>
<accession>A0ACC1N819</accession>
<name>A0ACC1N819_9HYPO</name>